<dbReference type="AlphaFoldDB" id="A0A0A9XNK5"/>
<sequence length="121" mass="14023">MMSSANSPVENLYDSYMHDLPSIEYEHGDKLLTEYEHKEKSPSSSPTKVYRATVYNDEISQYVKNKEYREPTIEGMLSDNNTSITNASYYDNVQPHDKLPDIEDKIDITNSMNTEIFDDIQ</sequence>
<dbReference type="EMBL" id="GBHO01022398">
    <property type="protein sequence ID" value="JAG21206.1"/>
    <property type="molecule type" value="Transcribed_RNA"/>
</dbReference>
<reference evidence="1" key="1">
    <citation type="journal article" date="2014" name="PLoS ONE">
        <title>Transcriptome-Based Identification of ABC Transporters in the Western Tarnished Plant Bug Lygus hesperus.</title>
        <authorList>
            <person name="Hull J.J."/>
            <person name="Chaney K."/>
            <person name="Geib S.M."/>
            <person name="Fabrick J.A."/>
            <person name="Brent C.S."/>
            <person name="Walsh D."/>
            <person name="Lavine L.C."/>
        </authorList>
    </citation>
    <scope>NUCLEOTIDE SEQUENCE</scope>
</reference>
<evidence type="ECO:0000313" key="1">
    <source>
        <dbReference type="EMBL" id="JAG21206.1"/>
    </source>
</evidence>
<gene>
    <name evidence="1" type="ORF">CM83_100729</name>
</gene>
<protein>
    <submittedName>
        <fullName evidence="1">Uncharacterized protein</fullName>
    </submittedName>
</protein>
<organism evidence="1">
    <name type="scientific">Lygus hesperus</name>
    <name type="common">Western plant bug</name>
    <dbReference type="NCBI Taxonomy" id="30085"/>
    <lineage>
        <taxon>Eukaryota</taxon>
        <taxon>Metazoa</taxon>
        <taxon>Ecdysozoa</taxon>
        <taxon>Arthropoda</taxon>
        <taxon>Hexapoda</taxon>
        <taxon>Insecta</taxon>
        <taxon>Pterygota</taxon>
        <taxon>Neoptera</taxon>
        <taxon>Paraneoptera</taxon>
        <taxon>Hemiptera</taxon>
        <taxon>Heteroptera</taxon>
        <taxon>Panheteroptera</taxon>
        <taxon>Cimicomorpha</taxon>
        <taxon>Miridae</taxon>
        <taxon>Mirini</taxon>
        <taxon>Lygus</taxon>
    </lineage>
</organism>
<proteinExistence type="predicted"/>
<name>A0A0A9XNK5_LYGHE</name>
<accession>A0A0A9XNK5</accession>
<reference evidence="1" key="2">
    <citation type="submission" date="2014-07" db="EMBL/GenBank/DDBJ databases">
        <authorList>
            <person name="Hull J."/>
        </authorList>
    </citation>
    <scope>NUCLEOTIDE SEQUENCE</scope>
</reference>